<accession>A0ABW4PYT7</accession>
<reference evidence="2" key="1">
    <citation type="journal article" date="2019" name="Int. J. Syst. Evol. Microbiol.">
        <title>The Global Catalogue of Microorganisms (GCM) 10K type strain sequencing project: providing services to taxonomists for standard genome sequencing and annotation.</title>
        <authorList>
            <consortium name="The Broad Institute Genomics Platform"/>
            <consortium name="The Broad Institute Genome Sequencing Center for Infectious Disease"/>
            <person name="Wu L."/>
            <person name="Ma J."/>
        </authorList>
    </citation>
    <scope>NUCLEOTIDE SEQUENCE [LARGE SCALE GENOMIC DNA]</scope>
    <source>
        <strain evidence="2">JCM 11650</strain>
    </source>
</reference>
<dbReference type="Proteomes" id="UP001597280">
    <property type="component" value="Unassembled WGS sequence"/>
</dbReference>
<evidence type="ECO:0000313" key="1">
    <source>
        <dbReference type="EMBL" id="MFD1836008.1"/>
    </source>
</evidence>
<gene>
    <name evidence="1" type="ORF">ACFSDA_13120</name>
</gene>
<keyword evidence="2" id="KW-1185">Reference proteome</keyword>
<comment type="caution">
    <text evidence="1">The sequence shown here is derived from an EMBL/GenBank/DDBJ whole genome shotgun (WGS) entry which is preliminary data.</text>
</comment>
<name>A0ABW4PYT7_9MICO</name>
<dbReference type="RefSeq" id="WP_168198080.1">
    <property type="nucleotide sequence ID" value="NZ_BAAAIS010000003.1"/>
</dbReference>
<protein>
    <submittedName>
        <fullName evidence="1">Uncharacterized protein</fullName>
    </submittedName>
</protein>
<evidence type="ECO:0000313" key="2">
    <source>
        <dbReference type="Proteomes" id="UP001597280"/>
    </source>
</evidence>
<sequence length="54" mass="5911">MVGNLDAFARFPKIDEAGLTSADACARTDRAPLMVLRDRDLAPEGEHGHLRETC</sequence>
<proteinExistence type="predicted"/>
<organism evidence="1 2">
    <name type="scientific">Brachybacterium rhamnosum</name>
    <dbReference type="NCBI Taxonomy" id="173361"/>
    <lineage>
        <taxon>Bacteria</taxon>
        <taxon>Bacillati</taxon>
        <taxon>Actinomycetota</taxon>
        <taxon>Actinomycetes</taxon>
        <taxon>Micrococcales</taxon>
        <taxon>Dermabacteraceae</taxon>
        <taxon>Brachybacterium</taxon>
    </lineage>
</organism>
<dbReference type="EMBL" id="JBHUFL010000003">
    <property type="protein sequence ID" value="MFD1836008.1"/>
    <property type="molecule type" value="Genomic_DNA"/>
</dbReference>